<evidence type="ECO:0000256" key="6">
    <source>
        <dbReference type="ARBA" id="ARBA00023136"/>
    </source>
</evidence>
<reference evidence="9 10" key="1">
    <citation type="submission" date="2018-11" db="EMBL/GenBank/DDBJ databases">
        <title>Genome sequencing of Paenibacillus sp. KCOM 3021 (= ChDC PVNT-B20).</title>
        <authorList>
            <person name="Kook J.-K."/>
            <person name="Park S.-N."/>
            <person name="Lim Y.K."/>
        </authorList>
    </citation>
    <scope>NUCLEOTIDE SEQUENCE [LARGE SCALE GENOMIC DNA]</scope>
    <source>
        <strain evidence="9 10">KCOM 3021</strain>
    </source>
</reference>
<accession>A0A3P3TXI6</accession>
<gene>
    <name evidence="9" type="ORF">EHV15_03150</name>
</gene>
<proteinExistence type="inferred from homology"/>
<dbReference type="SUPFAM" id="SSF161098">
    <property type="entry name" value="MetI-like"/>
    <property type="match status" value="1"/>
</dbReference>
<comment type="caution">
    <text evidence="9">The sequence shown here is derived from an EMBL/GenBank/DDBJ whole genome shotgun (WGS) entry which is preliminary data.</text>
</comment>
<evidence type="ECO:0000256" key="4">
    <source>
        <dbReference type="ARBA" id="ARBA00022692"/>
    </source>
</evidence>
<dbReference type="Proteomes" id="UP000267017">
    <property type="component" value="Unassembled WGS sequence"/>
</dbReference>
<dbReference type="GO" id="GO:0005886">
    <property type="term" value="C:plasma membrane"/>
    <property type="evidence" value="ECO:0007669"/>
    <property type="project" value="UniProtKB-SubCell"/>
</dbReference>
<evidence type="ECO:0000313" key="10">
    <source>
        <dbReference type="Proteomes" id="UP000267017"/>
    </source>
</evidence>
<keyword evidence="3" id="KW-1003">Cell membrane</keyword>
<dbReference type="GO" id="GO:0055085">
    <property type="term" value="P:transmembrane transport"/>
    <property type="evidence" value="ECO:0007669"/>
    <property type="project" value="InterPro"/>
</dbReference>
<evidence type="ECO:0000313" key="9">
    <source>
        <dbReference type="EMBL" id="RRJ62069.1"/>
    </source>
</evidence>
<keyword evidence="2 7" id="KW-0813">Transport</keyword>
<organism evidence="9 10">
    <name type="scientific">Paenibacillus oralis</name>
    <dbReference type="NCBI Taxonomy" id="2490856"/>
    <lineage>
        <taxon>Bacteria</taxon>
        <taxon>Bacillati</taxon>
        <taxon>Bacillota</taxon>
        <taxon>Bacilli</taxon>
        <taxon>Bacillales</taxon>
        <taxon>Paenibacillaceae</taxon>
        <taxon>Paenibacillus</taxon>
    </lineage>
</organism>
<evidence type="ECO:0000256" key="1">
    <source>
        <dbReference type="ARBA" id="ARBA00004651"/>
    </source>
</evidence>
<sequence>MSTMAPKYDNLEPAVKPGEKKRRSADRMLLQIIGYTALTLFALFCIFPFILVISSSLTEESKIIEDGFQLIPTAFSLEAYSILFKYPQEMLKAYGITISVTLLGTFFGLFLTSMTAYVLSRKDFKWRNHFSFFFFFTTLFSGGLVPWYLLIVNYLNLKDTLIVLILPMLMNVFYIIVMKSFMSSIPEAIIESAKIDGASDFQIFIRFVLPLSKPALATIGLFIALGYWNDWYNALLFISDSDLMPLQYYLYRLLGNMDGMRKAMMAAGAVMSVDIPTESLKMAMTIVATGPIMIAYPFIQRYFVQGLTIGAVKG</sequence>
<dbReference type="Gene3D" id="1.10.3720.10">
    <property type="entry name" value="MetI-like"/>
    <property type="match status" value="1"/>
</dbReference>
<dbReference type="PANTHER" id="PTHR43744">
    <property type="entry name" value="ABC TRANSPORTER PERMEASE PROTEIN MG189-RELATED-RELATED"/>
    <property type="match status" value="1"/>
</dbReference>
<dbReference type="CDD" id="cd06261">
    <property type="entry name" value="TM_PBP2"/>
    <property type="match status" value="1"/>
</dbReference>
<dbReference type="PROSITE" id="PS50928">
    <property type="entry name" value="ABC_TM1"/>
    <property type="match status" value="1"/>
</dbReference>
<feature type="domain" description="ABC transmembrane type-1" evidence="8">
    <location>
        <begin position="94"/>
        <end position="288"/>
    </location>
</feature>
<feature type="transmembrane region" description="Helical" evidence="7">
    <location>
        <begin position="203"/>
        <end position="225"/>
    </location>
</feature>
<evidence type="ECO:0000256" key="7">
    <source>
        <dbReference type="RuleBase" id="RU363032"/>
    </source>
</evidence>
<keyword evidence="10" id="KW-1185">Reference proteome</keyword>
<keyword evidence="6 7" id="KW-0472">Membrane</keyword>
<dbReference type="InterPro" id="IPR000515">
    <property type="entry name" value="MetI-like"/>
</dbReference>
<dbReference type="OrthoDB" id="9810086at2"/>
<feature type="transmembrane region" description="Helical" evidence="7">
    <location>
        <begin position="130"/>
        <end position="149"/>
    </location>
</feature>
<name>A0A3P3TXI6_9BACL</name>
<dbReference type="InterPro" id="IPR035906">
    <property type="entry name" value="MetI-like_sf"/>
</dbReference>
<protein>
    <submittedName>
        <fullName evidence="9">Carbohydrate ABC transporter permease</fullName>
    </submittedName>
</protein>
<feature type="transmembrane region" description="Helical" evidence="7">
    <location>
        <begin position="29"/>
        <end position="53"/>
    </location>
</feature>
<dbReference type="Pfam" id="PF00528">
    <property type="entry name" value="BPD_transp_1"/>
    <property type="match status" value="1"/>
</dbReference>
<evidence type="ECO:0000259" key="8">
    <source>
        <dbReference type="PROSITE" id="PS50928"/>
    </source>
</evidence>
<dbReference type="AlphaFoldDB" id="A0A3P3TXI6"/>
<keyword evidence="5 7" id="KW-1133">Transmembrane helix</keyword>
<evidence type="ECO:0000256" key="5">
    <source>
        <dbReference type="ARBA" id="ARBA00022989"/>
    </source>
</evidence>
<evidence type="ECO:0000256" key="2">
    <source>
        <dbReference type="ARBA" id="ARBA00022448"/>
    </source>
</evidence>
<evidence type="ECO:0000256" key="3">
    <source>
        <dbReference type="ARBA" id="ARBA00022475"/>
    </source>
</evidence>
<keyword evidence="4 7" id="KW-0812">Transmembrane</keyword>
<comment type="similarity">
    <text evidence="7">Belongs to the binding-protein-dependent transport system permease family.</text>
</comment>
<dbReference type="EMBL" id="RRCN01000001">
    <property type="protein sequence ID" value="RRJ62069.1"/>
    <property type="molecule type" value="Genomic_DNA"/>
</dbReference>
<feature type="transmembrane region" description="Helical" evidence="7">
    <location>
        <begin position="161"/>
        <end position="182"/>
    </location>
</feature>
<comment type="subcellular location">
    <subcellularLocation>
        <location evidence="1 7">Cell membrane</location>
        <topology evidence="1 7">Multi-pass membrane protein</topology>
    </subcellularLocation>
</comment>
<feature type="transmembrane region" description="Helical" evidence="7">
    <location>
        <begin position="93"/>
        <end position="118"/>
    </location>
</feature>
<dbReference type="PANTHER" id="PTHR43744:SF9">
    <property type="entry name" value="POLYGALACTURONAN_RHAMNOGALACTURONAN TRANSPORT SYSTEM PERMEASE PROTEIN YTCP"/>
    <property type="match status" value="1"/>
</dbReference>